<dbReference type="PROSITE" id="PS51900">
    <property type="entry name" value="CB"/>
    <property type="match status" value="1"/>
</dbReference>
<dbReference type="InterPro" id="IPR044068">
    <property type="entry name" value="CB"/>
</dbReference>
<evidence type="ECO:0000313" key="10">
    <source>
        <dbReference type="Proteomes" id="UP000655420"/>
    </source>
</evidence>
<dbReference type="EMBL" id="JAEHHL010000006">
    <property type="protein sequence ID" value="MBK0399503.1"/>
    <property type="molecule type" value="Genomic_DNA"/>
</dbReference>
<organism evidence="9 10">
    <name type="scientific">Thermohalobaculum xanthum</name>
    <dbReference type="NCBI Taxonomy" id="2753746"/>
    <lineage>
        <taxon>Bacteria</taxon>
        <taxon>Pseudomonadati</taxon>
        <taxon>Pseudomonadota</taxon>
        <taxon>Alphaproteobacteria</taxon>
        <taxon>Rhodobacterales</taxon>
        <taxon>Paracoccaceae</taxon>
        <taxon>Thermohalobaculum</taxon>
    </lineage>
</organism>
<gene>
    <name evidence="9" type="ORF">H0I76_09895</name>
</gene>
<evidence type="ECO:0000259" key="7">
    <source>
        <dbReference type="PROSITE" id="PS51898"/>
    </source>
</evidence>
<dbReference type="InterPro" id="IPR050808">
    <property type="entry name" value="Phage_Integrase"/>
</dbReference>
<comment type="similarity">
    <text evidence="1">Belongs to the 'phage' integrase family.</text>
</comment>
<dbReference type="PANTHER" id="PTHR30629">
    <property type="entry name" value="PROPHAGE INTEGRASE"/>
    <property type="match status" value="1"/>
</dbReference>
<dbReference type="Gene3D" id="1.10.443.10">
    <property type="entry name" value="Intergrase catalytic core"/>
    <property type="match status" value="1"/>
</dbReference>
<dbReference type="InterPro" id="IPR013762">
    <property type="entry name" value="Integrase-like_cat_sf"/>
</dbReference>
<dbReference type="Gene3D" id="1.10.150.130">
    <property type="match status" value="1"/>
</dbReference>
<dbReference type="RefSeq" id="WP_200609713.1">
    <property type="nucleotide sequence ID" value="NZ_JAEHHL010000006.1"/>
</dbReference>
<dbReference type="SUPFAM" id="SSF56349">
    <property type="entry name" value="DNA breaking-rejoining enzymes"/>
    <property type="match status" value="1"/>
</dbReference>
<evidence type="ECO:0000256" key="4">
    <source>
        <dbReference type="ARBA" id="ARBA00023172"/>
    </source>
</evidence>
<keyword evidence="2" id="KW-0229">DNA integration</keyword>
<accession>A0A8J7M736</accession>
<keyword evidence="4" id="KW-0233">DNA recombination</keyword>
<dbReference type="GO" id="GO:0003677">
    <property type="term" value="F:DNA binding"/>
    <property type="evidence" value="ECO:0007669"/>
    <property type="project" value="UniProtKB-UniRule"/>
</dbReference>
<dbReference type="PROSITE" id="PS51898">
    <property type="entry name" value="TYR_RECOMBINASE"/>
    <property type="match status" value="1"/>
</dbReference>
<dbReference type="GO" id="GO:0015074">
    <property type="term" value="P:DNA integration"/>
    <property type="evidence" value="ECO:0007669"/>
    <property type="project" value="UniProtKB-KW"/>
</dbReference>
<dbReference type="CDD" id="cd00801">
    <property type="entry name" value="INT_P4_C"/>
    <property type="match status" value="1"/>
</dbReference>
<keyword evidence="10" id="KW-1185">Reference proteome</keyword>
<evidence type="ECO:0000256" key="5">
    <source>
        <dbReference type="PROSITE-ProRule" id="PRU01248"/>
    </source>
</evidence>
<dbReference type="InterPro" id="IPR011010">
    <property type="entry name" value="DNA_brk_join_enz"/>
</dbReference>
<evidence type="ECO:0000259" key="8">
    <source>
        <dbReference type="PROSITE" id="PS51900"/>
    </source>
</evidence>
<keyword evidence="3 5" id="KW-0238">DNA-binding</keyword>
<dbReference type="Gene3D" id="3.30.160.390">
    <property type="entry name" value="Integrase, DNA-binding domain"/>
    <property type="match status" value="1"/>
</dbReference>
<dbReference type="AlphaFoldDB" id="A0A8J7M736"/>
<dbReference type="InterPro" id="IPR053876">
    <property type="entry name" value="Phage_int_M"/>
</dbReference>
<evidence type="ECO:0000256" key="2">
    <source>
        <dbReference type="ARBA" id="ARBA00022908"/>
    </source>
</evidence>
<evidence type="ECO:0000256" key="3">
    <source>
        <dbReference type="ARBA" id="ARBA00023125"/>
    </source>
</evidence>
<feature type="domain" description="Core-binding (CB)" evidence="8">
    <location>
        <begin position="94"/>
        <end position="173"/>
    </location>
</feature>
<reference evidence="9" key="1">
    <citation type="submission" date="2020-12" db="EMBL/GenBank/DDBJ databases">
        <title>Bacterial taxonomy.</title>
        <authorList>
            <person name="Pan X."/>
        </authorList>
    </citation>
    <scope>NUCLEOTIDE SEQUENCE</scope>
    <source>
        <strain evidence="9">M0105</strain>
    </source>
</reference>
<dbReference type="GO" id="GO:0006310">
    <property type="term" value="P:DNA recombination"/>
    <property type="evidence" value="ECO:0007669"/>
    <property type="project" value="UniProtKB-KW"/>
</dbReference>
<dbReference type="Proteomes" id="UP000655420">
    <property type="component" value="Unassembled WGS sequence"/>
</dbReference>
<dbReference type="Pfam" id="PF22022">
    <property type="entry name" value="Phage_int_M"/>
    <property type="match status" value="1"/>
</dbReference>
<feature type="region of interest" description="Disordered" evidence="6">
    <location>
        <begin position="1"/>
        <end position="20"/>
    </location>
</feature>
<feature type="domain" description="Tyr recombinase" evidence="7">
    <location>
        <begin position="194"/>
        <end position="377"/>
    </location>
</feature>
<protein>
    <submittedName>
        <fullName evidence="9">Integrase arm-type DNA-binding domain-containing protein</fullName>
    </submittedName>
</protein>
<feature type="compositionally biased region" description="Basic and acidic residues" evidence="6">
    <location>
        <begin position="11"/>
        <end position="20"/>
    </location>
</feature>
<proteinExistence type="inferred from homology"/>
<dbReference type="InterPro" id="IPR002104">
    <property type="entry name" value="Integrase_catalytic"/>
</dbReference>
<evidence type="ECO:0000256" key="1">
    <source>
        <dbReference type="ARBA" id="ARBA00008857"/>
    </source>
</evidence>
<dbReference type="InterPro" id="IPR010998">
    <property type="entry name" value="Integrase_recombinase_N"/>
</dbReference>
<dbReference type="PANTHER" id="PTHR30629:SF2">
    <property type="entry name" value="PROPHAGE INTEGRASE INTS-RELATED"/>
    <property type="match status" value="1"/>
</dbReference>
<name>A0A8J7M736_9RHOB</name>
<dbReference type="InterPro" id="IPR025166">
    <property type="entry name" value="Integrase_DNA_bind_dom"/>
</dbReference>
<sequence length="401" mass="44908">MAKTLTAPAVERIKPTDKRQEVPDAALPGFYLIVQPSGGKSWAVRYRHNGKPRKLTLGAFPKLGLAAAREKAREALRTVSEGVDPSAKDKPDRDLFRAVADDFLRRHADKRKSADQIRRYFDVEILPVWGERRVDEITRRDVIDLLDAVVDRGAPVTANRVRAMLSRFFNWCVERDVIDASPCAGVKPPTEEKPRDRILTDDEIRWFWRATGRMGYPFGNLFQFLLLTGQRRGEGAAMSVAEVTGNEWHLTRDRTKKDRAHVVPLSAQALAVIDGLPRFGAYYFSANGRTPVAGFPKPTARLRSLMAEEAGKDGHHEDIPRFTVHDLRRTAASGMARCGARLEVIERAQNRVSGMFRGVAGVYVRYSYGDEIRHALDAWGALVEQIVTRAPGGNVVSWRGV</sequence>
<evidence type="ECO:0000313" key="9">
    <source>
        <dbReference type="EMBL" id="MBK0399503.1"/>
    </source>
</evidence>
<comment type="caution">
    <text evidence="9">The sequence shown here is derived from an EMBL/GenBank/DDBJ whole genome shotgun (WGS) entry which is preliminary data.</text>
</comment>
<evidence type="ECO:0000256" key="6">
    <source>
        <dbReference type="SAM" id="MobiDB-lite"/>
    </source>
</evidence>
<dbReference type="Pfam" id="PF13356">
    <property type="entry name" value="Arm-DNA-bind_3"/>
    <property type="match status" value="1"/>
</dbReference>
<dbReference type="Pfam" id="PF00589">
    <property type="entry name" value="Phage_integrase"/>
    <property type="match status" value="1"/>
</dbReference>
<dbReference type="InterPro" id="IPR038488">
    <property type="entry name" value="Integrase_DNA-bd_sf"/>
</dbReference>